<dbReference type="EMBL" id="CAJOBE010019310">
    <property type="protein sequence ID" value="CAF4227655.1"/>
    <property type="molecule type" value="Genomic_DNA"/>
</dbReference>
<name>A0A820CSE5_9BILA</name>
<dbReference type="Proteomes" id="UP000663874">
    <property type="component" value="Unassembled WGS sequence"/>
</dbReference>
<dbReference type="InterPro" id="IPR037171">
    <property type="entry name" value="NagB/RpiA_transferase-like"/>
</dbReference>
<dbReference type="PANTHER" id="PTHR43609:SF1">
    <property type="entry name" value="ACETYL-COA HYDROLASE"/>
    <property type="match status" value="1"/>
</dbReference>
<sequence length="100" mass="11478">VSKYIREGIFPPIDVAIVEACDVTSDGRIYLTNSSGMSGTYLPLAKDIYIELNEAHPLDMKGLHDIYLPEIHTGRLINIDYVDDRIGIYFFVYHFKYSFI</sequence>
<gene>
    <name evidence="1" type="ORF">FNK824_LOCUS37557</name>
</gene>
<dbReference type="GO" id="GO:0008775">
    <property type="term" value="F:acetate CoA-transferase activity"/>
    <property type="evidence" value="ECO:0007669"/>
    <property type="project" value="InterPro"/>
</dbReference>
<organism evidence="1 2">
    <name type="scientific">Rotaria sordida</name>
    <dbReference type="NCBI Taxonomy" id="392033"/>
    <lineage>
        <taxon>Eukaryota</taxon>
        <taxon>Metazoa</taxon>
        <taxon>Spiralia</taxon>
        <taxon>Gnathifera</taxon>
        <taxon>Rotifera</taxon>
        <taxon>Eurotatoria</taxon>
        <taxon>Bdelloidea</taxon>
        <taxon>Philodinida</taxon>
        <taxon>Philodinidae</taxon>
        <taxon>Rotaria</taxon>
    </lineage>
</organism>
<dbReference type="AlphaFoldDB" id="A0A820CSE5"/>
<feature type="non-terminal residue" evidence="1">
    <location>
        <position position="1"/>
    </location>
</feature>
<dbReference type="Gene3D" id="3.40.1080.10">
    <property type="entry name" value="Glutaconate Coenzyme A-transferase"/>
    <property type="match status" value="1"/>
</dbReference>
<protein>
    <submittedName>
        <fullName evidence="1">Uncharacterized protein</fullName>
    </submittedName>
</protein>
<dbReference type="PANTHER" id="PTHR43609">
    <property type="entry name" value="ACETYL-COA HYDROLASE"/>
    <property type="match status" value="1"/>
</dbReference>
<dbReference type="GO" id="GO:0006083">
    <property type="term" value="P:acetate metabolic process"/>
    <property type="evidence" value="ECO:0007669"/>
    <property type="project" value="InterPro"/>
</dbReference>
<evidence type="ECO:0000313" key="1">
    <source>
        <dbReference type="EMBL" id="CAF4227655.1"/>
    </source>
</evidence>
<evidence type="ECO:0000313" key="2">
    <source>
        <dbReference type="Proteomes" id="UP000663874"/>
    </source>
</evidence>
<dbReference type="InterPro" id="IPR046433">
    <property type="entry name" value="ActCoA_hydro"/>
</dbReference>
<accession>A0A820CSE5</accession>
<dbReference type="SUPFAM" id="SSF100950">
    <property type="entry name" value="NagB/RpiA/CoA transferase-like"/>
    <property type="match status" value="1"/>
</dbReference>
<dbReference type="GO" id="GO:0003986">
    <property type="term" value="F:acetyl-CoA hydrolase activity"/>
    <property type="evidence" value="ECO:0007669"/>
    <property type="project" value="TreeGrafter"/>
</dbReference>
<proteinExistence type="predicted"/>
<reference evidence="1" key="1">
    <citation type="submission" date="2021-02" db="EMBL/GenBank/DDBJ databases">
        <authorList>
            <person name="Nowell W R."/>
        </authorList>
    </citation>
    <scope>NUCLEOTIDE SEQUENCE</scope>
</reference>
<comment type="caution">
    <text evidence="1">The sequence shown here is derived from an EMBL/GenBank/DDBJ whole genome shotgun (WGS) entry which is preliminary data.</text>
</comment>